<proteinExistence type="predicted"/>
<organism evidence="1 2">
    <name type="scientific">Scopulibacillus darangshiensis</name>
    <dbReference type="NCBI Taxonomy" id="442528"/>
    <lineage>
        <taxon>Bacteria</taxon>
        <taxon>Bacillati</taxon>
        <taxon>Bacillota</taxon>
        <taxon>Bacilli</taxon>
        <taxon>Bacillales</taxon>
        <taxon>Sporolactobacillaceae</taxon>
        <taxon>Scopulibacillus</taxon>
    </lineage>
</organism>
<dbReference type="RefSeq" id="WP_132744280.1">
    <property type="nucleotide sequence ID" value="NZ_SLXK01000004.1"/>
</dbReference>
<evidence type="ECO:0000313" key="1">
    <source>
        <dbReference type="EMBL" id="TCP30962.1"/>
    </source>
</evidence>
<name>A0A4R2P7T6_9BACL</name>
<sequence length="345" mass="39398">MRKNNPFPSKDVTIQTSEREGFLYVSIENKNVKAEILPEIGGKVTSLYNKVTDREWLLDSGKRELQSPEYGSMFTEWDMSGLDDMFPTIDACMYPADGNFKDIPLQDHGEVWSLPWAFERTNDSVSLVVKGKALPYVLQKTYYFLNKHTIRCEYKVENLSDETLVYLWASHPQFKVDETIEILLPEKVQTILSVQGGKKLGTTNQLFNWPTVVTEDGQKISLNQIGPYTNRDSRKLYVPEKLCVSWSALYASDTDDFLLYKTSPNQVPYLGVWVDEGEFNSRATCALEPSTGFYDNLENAFYNGTYSSVKGKGSSSWFLDIVIDSGPKEKMSIISKRMNEYEGKR</sequence>
<dbReference type="InterPro" id="IPR011013">
    <property type="entry name" value="Gal_mutarotase_sf_dom"/>
</dbReference>
<protein>
    <submittedName>
        <fullName evidence="1">Uncharacterized protein DUF5107</fullName>
    </submittedName>
</protein>
<comment type="caution">
    <text evidence="1">The sequence shown here is derived from an EMBL/GenBank/DDBJ whole genome shotgun (WGS) entry which is preliminary data.</text>
</comment>
<accession>A0A4R2P7T6</accession>
<dbReference type="Gene3D" id="2.70.98.10">
    <property type="match status" value="1"/>
</dbReference>
<keyword evidence="2" id="KW-1185">Reference proteome</keyword>
<dbReference type="AlphaFoldDB" id="A0A4R2P7T6"/>
<dbReference type="Proteomes" id="UP000295416">
    <property type="component" value="Unassembled WGS sequence"/>
</dbReference>
<gene>
    <name evidence="1" type="ORF">EV207_104141</name>
</gene>
<dbReference type="SUPFAM" id="SSF74650">
    <property type="entry name" value="Galactose mutarotase-like"/>
    <property type="match status" value="1"/>
</dbReference>
<dbReference type="OrthoDB" id="113447at2"/>
<reference evidence="1 2" key="1">
    <citation type="submission" date="2019-03" db="EMBL/GenBank/DDBJ databases">
        <title>Genomic Encyclopedia of Type Strains, Phase IV (KMG-IV): sequencing the most valuable type-strain genomes for metagenomic binning, comparative biology and taxonomic classification.</title>
        <authorList>
            <person name="Goeker M."/>
        </authorList>
    </citation>
    <scope>NUCLEOTIDE SEQUENCE [LARGE SCALE GENOMIC DNA]</scope>
    <source>
        <strain evidence="1 2">DSM 19377</strain>
    </source>
</reference>
<dbReference type="GO" id="GO:0030246">
    <property type="term" value="F:carbohydrate binding"/>
    <property type="evidence" value="ECO:0007669"/>
    <property type="project" value="InterPro"/>
</dbReference>
<dbReference type="EMBL" id="SLXK01000004">
    <property type="protein sequence ID" value="TCP30962.1"/>
    <property type="molecule type" value="Genomic_DNA"/>
</dbReference>
<dbReference type="GO" id="GO:0005975">
    <property type="term" value="P:carbohydrate metabolic process"/>
    <property type="evidence" value="ECO:0007669"/>
    <property type="project" value="InterPro"/>
</dbReference>
<dbReference type="GO" id="GO:0016853">
    <property type="term" value="F:isomerase activity"/>
    <property type="evidence" value="ECO:0007669"/>
    <property type="project" value="InterPro"/>
</dbReference>
<dbReference type="InterPro" id="IPR014718">
    <property type="entry name" value="GH-type_carb-bd"/>
</dbReference>
<evidence type="ECO:0000313" key="2">
    <source>
        <dbReference type="Proteomes" id="UP000295416"/>
    </source>
</evidence>